<name>A0A0P0W9L0_ORYSJ</name>
<dbReference type="Proteomes" id="UP000059680">
    <property type="component" value="Chromosome 4"/>
</dbReference>
<sequence length="162" mass="16602">MTTGFTMTLLEIGQRKNSGTAAGPTQRFLKPAPRWSSSERAACSARNADSKSSSGGTGSPPSPAQSSANHASSATASPRRSHRSSPARSSTLRSTRSSLLTLPSRALAVASIVASRNWALAPALLSASTVAKWSTTAAASTTSCGAPRSGNEKLPRSPAFPF</sequence>
<accession>A0A0P0W9L0</accession>
<evidence type="ECO:0000313" key="3">
    <source>
        <dbReference type="Proteomes" id="UP000059680"/>
    </source>
</evidence>
<feature type="compositionally biased region" description="Low complexity" evidence="1">
    <location>
        <begin position="64"/>
        <end position="78"/>
    </location>
</feature>
<gene>
    <name evidence="2" type="ordered locus">Os04g0373150</name>
    <name evidence="2" type="ORF">OSNPB_040373150</name>
</gene>
<evidence type="ECO:0000256" key="1">
    <source>
        <dbReference type="SAM" id="MobiDB-lite"/>
    </source>
</evidence>
<feature type="region of interest" description="Disordered" evidence="1">
    <location>
        <begin position="136"/>
        <end position="162"/>
    </location>
</feature>
<dbReference type="InParanoid" id="A0A0P0W9L0"/>
<dbReference type="PaxDb" id="39947-A0A0P0W9L0"/>
<reference evidence="2 3" key="3">
    <citation type="journal article" date="2013" name="Rice">
        <title>Improvement of the Oryza sativa Nipponbare reference genome using next generation sequence and optical map data.</title>
        <authorList>
            <person name="Kawahara Y."/>
            <person name="de la Bastide M."/>
            <person name="Hamilton J.P."/>
            <person name="Kanamori H."/>
            <person name="McCombie W.R."/>
            <person name="Ouyang S."/>
            <person name="Schwartz D.C."/>
            <person name="Tanaka T."/>
            <person name="Wu J."/>
            <person name="Zhou S."/>
            <person name="Childs K.L."/>
            <person name="Davidson R.M."/>
            <person name="Lin H."/>
            <person name="Quesada-Ocampo L."/>
            <person name="Vaillancourt B."/>
            <person name="Sakai H."/>
            <person name="Lee S.S."/>
            <person name="Kim J."/>
            <person name="Numa H."/>
            <person name="Itoh T."/>
            <person name="Buell C.R."/>
            <person name="Matsumoto T."/>
        </authorList>
    </citation>
    <scope>NUCLEOTIDE SEQUENCE [LARGE SCALE GENOMIC DNA]</scope>
    <source>
        <strain evidence="3">cv. Nipponbare</strain>
    </source>
</reference>
<dbReference type="Gramene" id="Os04t0373150-00">
    <property type="protein sequence ID" value="Os04t0373150-00"/>
    <property type="gene ID" value="Os04g0373150"/>
</dbReference>
<protein>
    <submittedName>
        <fullName evidence="2">Os04g0373150 protein</fullName>
    </submittedName>
</protein>
<reference evidence="2 3" key="2">
    <citation type="journal article" date="2013" name="Plant Cell Physiol.">
        <title>Rice Annotation Project Database (RAP-DB): an integrative and interactive database for rice genomics.</title>
        <authorList>
            <person name="Sakai H."/>
            <person name="Lee S.S."/>
            <person name="Tanaka T."/>
            <person name="Numa H."/>
            <person name="Kim J."/>
            <person name="Kawahara Y."/>
            <person name="Wakimoto H."/>
            <person name="Yang C.C."/>
            <person name="Iwamoto M."/>
            <person name="Abe T."/>
            <person name="Yamada Y."/>
            <person name="Muto A."/>
            <person name="Inokuchi H."/>
            <person name="Ikemura T."/>
            <person name="Matsumoto T."/>
            <person name="Sasaki T."/>
            <person name="Itoh T."/>
        </authorList>
    </citation>
    <scope>NUCLEOTIDE SEQUENCE [LARGE SCALE GENOMIC DNA]</scope>
    <source>
        <strain evidence="3">cv. Nipponbare</strain>
    </source>
</reference>
<dbReference type="AlphaFoldDB" id="A0A0P0W9L0"/>
<feature type="region of interest" description="Disordered" evidence="1">
    <location>
        <begin position="1"/>
        <end position="97"/>
    </location>
</feature>
<evidence type="ECO:0000313" key="2">
    <source>
        <dbReference type="EMBL" id="BAS88836.1"/>
    </source>
</evidence>
<keyword evidence="3" id="KW-1185">Reference proteome</keyword>
<feature type="compositionally biased region" description="Low complexity" evidence="1">
    <location>
        <begin position="86"/>
        <end position="97"/>
    </location>
</feature>
<feature type="non-terminal residue" evidence="2">
    <location>
        <position position="162"/>
    </location>
</feature>
<reference evidence="3" key="1">
    <citation type="journal article" date="2005" name="Nature">
        <title>The map-based sequence of the rice genome.</title>
        <authorList>
            <consortium name="International rice genome sequencing project (IRGSP)"/>
            <person name="Matsumoto T."/>
            <person name="Wu J."/>
            <person name="Kanamori H."/>
            <person name="Katayose Y."/>
            <person name="Fujisawa M."/>
            <person name="Namiki N."/>
            <person name="Mizuno H."/>
            <person name="Yamamoto K."/>
            <person name="Antonio B.A."/>
            <person name="Baba T."/>
            <person name="Sakata K."/>
            <person name="Nagamura Y."/>
            <person name="Aoki H."/>
            <person name="Arikawa K."/>
            <person name="Arita K."/>
            <person name="Bito T."/>
            <person name="Chiden Y."/>
            <person name="Fujitsuka N."/>
            <person name="Fukunaka R."/>
            <person name="Hamada M."/>
            <person name="Harada C."/>
            <person name="Hayashi A."/>
            <person name="Hijishita S."/>
            <person name="Honda M."/>
            <person name="Hosokawa S."/>
            <person name="Ichikawa Y."/>
            <person name="Idonuma A."/>
            <person name="Iijima M."/>
            <person name="Ikeda M."/>
            <person name="Ikeno M."/>
            <person name="Ito K."/>
            <person name="Ito S."/>
            <person name="Ito T."/>
            <person name="Ito Y."/>
            <person name="Ito Y."/>
            <person name="Iwabuchi A."/>
            <person name="Kamiya K."/>
            <person name="Karasawa W."/>
            <person name="Kurita K."/>
            <person name="Katagiri S."/>
            <person name="Kikuta A."/>
            <person name="Kobayashi H."/>
            <person name="Kobayashi N."/>
            <person name="Machita K."/>
            <person name="Maehara T."/>
            <person name="Masukawa M."/>
            <person name="Mizubayashi T."/>
            <person name="Mukai Y."/>
            <person name="Nagasaki H."/>
            <person name="Nagata Y."/>
            <person name="Naito S."/>
            <person name="Nakashima M."/>
            <person name="Nakama Y."/>
            <person name="Nakamichi Y."/>
            <person name="Nakamura M."/>
            <person name="Meguro A."/>
            <person name="Negishi M."/>
            <person name="Ohta I."/>
            <person name="Ohta T."/>
            <person name="Okamoto M."/>
            <person name="Ono N."/>
            <person name="Saji S."/>
            <person name="Sakaguchi M."/>
            <person name="Sakai K."/>
            <person name="Shibata M."/>
            <person name="Shimokawa T."/>
            <person name="Song J."/>
            <person name="Takazaki Y."/>
            <person name="Terasawa K."/>
            <person name="Tsugane M."/>
            <person name="Tsuji K."/>
            <person name="Ueda S."/>
            <person name="Waki K."/>
            <person name="Yamagata H."/>
            <person name="Yamamoto M."/>
            <person name="Yamamoto S."/>
            <person name="Yamane H."/>
            <person name="Yoshiki S."/>
            <person name="Yoshihara R."/>
            <person name="Yukawa K."/>
            <person name="Zhong H."/>
            <person name="Yano M."/>
            <person name="Yuan Q."/>
            <person name="Ouyang S."/>
            <person name="Liu J."/>
            <person name="Jones K.M."/>
            <person name="Gansberger K."/>
            <person name="Moffat K."/>
            <person name="Hill J."/>
            <person name="Bera J."/>
            <person name="Fadrosh D."/>
            <person name="Jin S."/>
            <person name="Johri S."/>
            <person name="Kim M."/>
            <person name="Overton L."/>
            <person name="Reardon M."/>
            <person name="Tsitrin T."/>
            <person name="Vuong H."/>
            <person name="Weaver B."/>
            <person name="Ciecko A."/>
            <person name="Tallon L."/>
            <person name="Jackson J."/>
            <person name="Pai G."/>
            <person name="Aken S.V."/>
            <person name="Utterback T."/>
            <person name="Reidmuller S."/>
            <person name="Feldblyum T."/>
            <person name="Hsiao J."/>
            <person name="Zismann V."/>
            <person name="Iobst S."/>
            <person name="de Vazeille A.R."/>
            <person name="Buell C.R."/>
            <person name="Ying K."/>
            <person name="Li Y."/>
            <person name="Lu T."/>
            <person name="Huang Y."/>
            <person name="Zhao Q."/>
            <person name="Feng Q."/>
            <person name="Zhang L."/>
            <person name="Zhu J."/>
            <person name="Weng Q."/>
            <person name="Mu J."/>
            <person name="Lu Y."/>
            <person name="Fan D."/>
            <person name="Liu Y."/>
            <person name="Guan J."/>
            <person name="Zhang Y."/>
            <person name="Yu S."/>
            <person name="Liu X."/>
            <person name="Zhang Y."/>
            <person name="Hong G."/>
            <person name="Han B."/>
            <person name="Choisne N."/>
            <person name="Demange N."/>
            <person name="Orjeda G."/>
            <person name="Samain S."/>
            <person name="Cattolico L."/>
            <person name="Pelletier E."/>
            <person name="Couloux A."/>
            <person name="Segurens B."/>
            <person name="Wincker P."/>
            <person name="D'Hont A."/>
            <person name="Scarpelli C."/>
            <person name="Weissenbach J."/>
            <person name="Salanoubat M."/>
            <person name="Quetier F."/>
            <person name="Yu Y."/>
            <person name="Kim H.R."/>
            <person name="Rambo T."/>
            <person name="Currie J."/>
            <person name="Collura K."/>
            <person name="Luo M."/>
            <person name="Yang T."/>
            <person name="Ammiraju J.S.S."/>
            <person name="Engler F."/>
            <person name="Soderlund C."/>
            <person name="Wing R.A."/>
            <person name="Palmer L.E."/>
            <person name="de la Bastide M."/>
            <person name="Spiegel L."/>
            <person name="Nascimento L."/>
            <person name="Zutavern T."/>
            <person name="O'Shaughnessy A."/>
            <person name="Dike S."/>
            <person name="Dedhia N."/>
            <person name="Preston R."/>
            <person name="Balija V."/>
            <person name="McCombie W.R."/>
            <person name="Chow T."/>
            <person name="Chen H."/>
            <person name="Chung M."/>
            <person name="Chen C."/>
            <person name="Shaw J."/>
            <person name="Wu H."/>
            <person name="Hsiao K."/>
            <person name="Chao Y."/>
            <person name="Chu M."/>
            <person name="Cheng C."/>
            <person name="Hour A."/>
            <person name="Lee P."/>
            <person name="Lin S."/>
            <person name="Lin Y."/>
            <person name="Liou J."/>
            <person name="Liu S."/>
            <person name="Hsing Y."/>
            <person name="Raghuvanshi S."/>
            <person name="Mohanty A."/>
            <person name="Bharti A.K."/>
            <person name="Gaur A."/>
            <person name="Gupta V."/>
            <person name="Kumar D."/>
            <person name="Ravi V."/>
            <person name="Vij S."/>
            <person name="Kapur A."/>
            <person name="Khurana P."/>
            <person name="Khurana P."/>
            <person name="Khurana J.P."/>
            <person name="Tyagi A.K."/>
            <person name="Gaikwad K."/>
            <person name="Singh A."/>
            <person name="Dalal V."/>
            <person name="Srivastava S."/>
            <person name="Dixit A."/>
            <person name="Pal A.K."/>
            <person name="Ghazi I.A."/>
            <person name="Yadav M."/>
            <person name="Pandit A."/>
            <person name="Bhargava A."/>
            <person name="Sureshbabu K."/>
            <person name="Batra K."/>
            <person name="Sharma T.R."/>
            <person name="Mohapatra T."/>
            <person name="Singh N.K."/>
            <person name="Messing J."/>
            <person name="Nelson A.B."/>
            <person name="Fuks G."/>
            <person name="Kavchok S."/>
            <person name="Keizer G."/>
            <person name="Linton E."/>
            <person name="Llaca V."/>
            <person name="Song R."/>
            <person name="Tanyolac B."/>
            <person name="Young S."/>
            <person name="Ho-Il K."/>
            <person name="Hahn J.H."/>
            <person name="Sangsakoo G."/>
            <person name="Vanavichit A."/>
            <person name="de Mattos Luiz.A.T."/>
            <person name="Zimmer P.D."/>
            <person name="Malone G."/>
            <person name="Dellagostin O."/>
            <person name="de Oliveira A.C."/>
            <person name="Bevan M."/>
            <person name="Bancroft I."/>
            <person name="Minx P."/>
            <person name="Cordum H."/>
            <person name="Wilson R."/>
            <person name="Cheng Z."/>
            <person name="Jin W."/>
            <person name="Jiang J."/>
            <person name="Leong S.A."/>
            <person name="Iwama H."/>
            <person name="Gojobori T."/>
            <person name="Itoh T."/>
            <person name="Niimura Y."/>
            <person name="Fujii Y."/>
            <person name="Habara T."/>
            <person name="Sakai H."/>
            <person name="Sato Y."/>
            <person name="Wilson G."/>
            <person name="Kumar K."/>
            <person name="McCouch S."/>
            <person name="Juretic N."/>
            <person name="Hoen D."/>
            <person name="Wright S."/>
            <person name="Bruskiewich R."/>
            <person name="Bureau T."/>
            <person name="Miyao A."/>
            <person name="Hirochika H."/>
            <person name="Nishikawa T."/>
            <person name="Kadowaki K."/>
            <person name="Sugiura M."/>
            <person name="Burr B."/>
            <person name="Sasaki T."/>
        </authorList>
    </citation>
    <scope>NUCLEOTIDE SEQUENCE [LARGE SCALE GENOMIC DNA]</scope>
    <source>
        <strain evidence="3">cv. Nipponbare</strain>
    </source>
</reference>
<proteinExistence type="predicted"/>
<dbReference type="EMBL" id="AP014960">
    <property type="protein sequence ID" value="BAS88836.1"/>
    <property type="molecule type" value="Genomic_DNA"/>
</dbReference>
<organism evidence="2 3">
    <name type="scientific">Oryza sativa subsp. japonica</name>
    <name type="common">Rice</name>
    <dbReference type="NCBI Taxonomy" id="39947"/>
    <lineage>
        <taxon>Eukaryota</taxon>
        <taxon>Viridiplantae</taxon>
        <taxon>Streptophyta</taxon>
        <taxon>Embryophyta</taxon>
        <taxon>Tracheophyta</taxon>
        <taxon>Spermatophyta</taxon>
        <taxon>Magnoliopsida</taxon>
        <taxon>Liliopsida</taxon>
        <taxon>Poales</taxon>
        <taxon>Poaceae</taxon>
        <taxon>BOP clade</taxon>
        <taxon>Oryzoideae</taxon>
        <taxon>Oryzeae</taxon>
        <taxon>Oryzinae</taxon>
        <taxon>Oryza</taxon>
        <taxon>Oryza sativa</taxon>
    </lineage>
</organism>